<name>A0AAU9WJU2_9CNID</name>
<gene>
    <name evidence="2" type="ORF">PMEA_00006414</name>
</gene>
<dbReference type="EMBL" id="CALNXJ010000015">
    <property type="protein sequence ID" value="CAH3116400.1"/>
    <property type="molecule type" value="Genomic_DNA"/>
</dbReference>
<protein>
    <submittedName>
        <fullName evidence="2">Uncharacterized protein</fullName>
    </submittedName>
</protein>
<feature type="chain" id="PRO_5043998372" evidence="1">
    <location>
        <begin position="22"/>
        <end position="320"/>
    </location>
</feature>
<reference evidence="2 3" key="1">
    <citation type="submission" date="2022-05" db="EMBL/GenBank/DDBJ databases">
        <authorList>
            <consortium name="Genoscope - CEA"/>
            <person name="William W."/>
        </authorList>
    </citation>
    <scope>NUCLEOTIDE SEQUENCE [LARGE SCALE GENOMIC DNA]</scope>
</reference>
<keyword evidence="3" id="KW-1185">Reference proteome</keyword>
<evidence type="ECO:0000313" key="3">
    <source>
        <dbReference type="Proteomes" id="UP001159428"/>
    </source>
</evidence>
<keyword evidence="1" id="KW-0732">Signal</keyword>
<dbReference type="AlphaFoldDB" id="A0AAU9WJU2"/>
<sequence>MNSLPLLLLVVFVLGYSGVNGRLLRYGEQVSNHNETAFLEQICPKPNSRDRKYVRIKTFNNKYVWAYPTHKGDTSYLRTRCCGAKDAVGRKDITIPGTKTTFIIHCLRANNENVFRFEILSSSKNPSGYYFDADPVYSQYGVYANKLTRVSTKDRYRFNFIISRKRGPVIGIRTQGKAGERYESMRSNWLKFHDGGRGSVTGYKNLYTRNFPSMEDTFTLEAVPSGCVTPGEYVLQMSVMAAPWHTSQEDCESKPDRCFWSDGWDTRRRNMMTAICYYSKDSVCYQYRGAKIKYLRLSAKQCEAENHCYNYKNNKCYDVL</sequence>
<dbReference type="Proteomes" id="UP001159428">
    <property type="component" value="Unassembled WGS sequence"/>
</dbReference>
<evidence type="ECO:0000313" key="2">
    <source>
        <dbReference type="EMBL" id="CAH3116400.1"/>
    </source>
</evidence>
<proteinExistence type="predicted"/>
<accession>A0AAU9WJU2</accession>
<feature type="signal peptide" evidence="1">
    <location>
        <begin position="1"/>
        <end position="21"/>
    </location>
</feature>
<evidence type="ECO:0000256" key="1">
    <source>
        <dbReference type="SAM" id="SignalP"/>
    </source>
</evidence>
<organism evidence="2 3">
    <name type="scientific">Pocillopora meandrina</name>
    <dbReference type="NCBI Taxonomy" id="46732"/>
    <lineage>
        <taxon>Eukaryota</taxon>
        <taxon>Metazoa</taxon>
        <taxon>Cnidaria</taxon>
        <taxon>Anthozoa</taxon>
        <taxon>Hexacorallia</taxon>
        <taxon>Scleractinia</taxon>
        <taxon>Astrocoeniina</taxon>
        <taxon>Pocilloporidae</taxon>
        <taxon>Pocillopora</taxon>
    </lineage>
</organism>
<comment type="caution">
    <text evidence="2">The sequence shown here is derived from an EMBL/GenBank/DDBJ whole genome shotgun (WGS) entry which is preliminary data.</text>
</comment>